<dbReference type="eggNOG" id="COG0004">
    <property type="taxonomic scope" value="Bacteria"/>
</dbReference>
<feature type="domain" description="Ammonium transporter AmtB-like" evidence="11">
    <location>
        <begin position="44"/>
        <end position="439"/>
    </location>
</feature>
<feature type="transmembrane region" description="Helical" evidence="9">
    <location>
        <begin position="383"/>
        <end position="411"/>
    </location>
</feature>
<feature type="transmembrane region" description="Helical" evidence="9">
    <location>
        <begin position="9"/>
        <end position="31"/>
    </location>
</feature>
<keyword evidence="6 9" id="KW-0472">Membrane</keyword>
<dbReference type="InterPro" id="IPR029020">
    <property type="entry name" value="Ammonium/urea_transptr"/>
</dbReference>
<dbReference type="OrthoDB" id="9814202at2"/>
<evidence type="ECO:0000256" key="9">
    <source>
        <dbReference type="RuleBase" id="RU362002"/>
    </source>
</evidence>
<organism evidence="12 13">
    <name type="scientific">Prochlorococcus marinus (strain MIT 9515)</name>
    <dbReference type="NCBI Taxonomy" id="167542"/>
    <lineage>
        <taxon>Bacteria</taxon>
        <taxon>Bacillati</taxon>
        <taxon>Cyanobacteriota</taxon>
        <taxon>Cyanophyceae</taxon>
        <taxon>Synechococcales</taxon>
        <taxon>Prochlorococcaceae</taxon>
        <taxon>Prochlorococcus</taxon>
    </lineage>
</organism>
<evidence type="ECO:0000256" key="8">
    <source>
        <dbReference type="ARBA" id="ARBA00050025"/>
    </source>
</evidence>
<reference evidence="12 13" key="1">
    <citation type="journal article" date="2007" name="PLoS Genet.">
        <title>Patterns and implications of gene gain and loss in the evolution of Prochlorococcus.</title>
        <authorList>
            <person name="Kettler G.C."/>
            <person name="Martiny A.C."/>
            <person name="Huang K."/>
            <person name="Zucker J."/>
            <person name="Coleman M.L."/>
            <person name="Rodrigue S."/>
            <person name="Chen F."/>
            <person name="Lapidus A."/>
            <person name="Ferriera S."/>
            <person name="Johnson J."/>
            <person name="Steglich C."/>
            <person name="Church G.M."/>
            <person name="Richardson P."/>
            <person name="Chisholm S.W."/>
        </authorList>
    </citation>
    <scope>NUCLEOTIDE SEQUENCE [LARGE SCALE GENOMIC DNA]</scope>
    <source>
        <strain evidence="12 13">MIT 9515</strain>
    </source>
</reference>
<name>A2BV21_PROM5</name>
<comment type="subcellular location">
    <subcellularLocation>
        <location evidence="9">Cell membrane</location>
        <topology evidence="9">Multi-pass membrane protein</topology>
    </subcellularLocation>
    <subcellularLocation>
        <location evidence="1">Membrane</location>
        <topology evidence="1">Multi-pass membrane protein</topology>
    </subcellularLocation>
</comment>
<evidence type="ECO:0000256" key="7">
    <source>
        <dbReference type="ARBA" id="ARBA00023177"/>
    </source>
</evidence>
<feature type="transmembrane region" description="Helical" evidence="9">
    <location>
        <begin position="43"/>
        <end position="65"/>
    </location>
</feature>
<dbReference type="GeneID" id="60200485"/>
<gene>
    <name evidence="12" type="primary">amtB</name>
    <name evidence="12" type="ordered locus">P9515_04231</name>
</gene>
<feature type="transmembrane region" description="Helical" evidence="9">
    <location>
        <begin position="291"/>
        <end position="310"/>
    </location>
</feature>
<dbReference type="STRING" id="167542.P9515_04231"/>
<keyword evidence="7 9" id="KW-0924">Ammonia transport</keyword>
<feature type="transmembrane region" description="Helical" evidence="9">
    <location>
        <begin position="77"/>
        <end position="98"/>
    </location>
</feature>
<sequence length="449" mass="46854">MFKKLPAKIAIATLTVPAIQLIFASLAPIHASESNISDADNTLILTSSALVLLMTPGLAFFYGGFTQAKNVLNTMGMSFVMMGIATLVWSIVGFSLAFSDGGASNAFIGNPSTYAFLENLPLNWEGLQIPGLSFALFQGMFAIITPALISGALVERISFRFWCFFTPIWILFVYAPLAHMVWGGGLLGKDLDFAGGTVVHISSGVSALVLASLAGSRRNWPRGIKPPHDITQILLGTGLLWFGWFGFNGGSQLSVGGAELPFTTTHVSAAAGLVTWALIESIKDGKASAIGMATGAVAGLVGITPAAGFVNPSSGMLIGAITSGICFLSLKLKIKLSFDDSLDTFAVHGVGGTVGALLTGLFAKSELIATHPAGLVLQEQGRIALILGQLQAVLIAYAIAAIGTLIIALVLKSLGCSFRVNETDEEDGLDISQHGEEAYGEKTGSPKTI</sequence>
<keyword evidence="3 9" id="KW-0813">Transport</keyword>
<feature type="transmembrane region" description="Helical" evidence="9">
    <location>
        <begin position="161"/>
        <end position="181"/>
    </location>
</feature>
<evidence type="ECO:0000256" key="2">
    <source>
        <dbReference type="ARBA" id="ARBA00005887"/>
    </source>
</evidence>
<evidence type="ECO:0000256" key="4">
    <source>
        <dbReference type="ARBA" id="ARBA00022692"/>
    </source>
</evidence>
<keyword evidence="4 9" id="KW-0812">Transmembrane</keyword>
<dbReference type="Gene3D" id="1.10.3430.10">
    <property type="entry name" value="Ammonium transporter AmtB like domains"/>
    <property type="match status" value="1"/>
</dbReference>
<evidence type="ECO:0000256" key="5">
    <source>
        <dbReference type="ARBA" id="ARBA00022989"/>
    </source>
</evidence>
<dbReference type="RefSeq" id="WP_011819740.1">
    <property type="nucleotide sequence ID" value="NC_008817.1"/>
</dbReference>
<dbReference type="InterPro" id="IPR001905">
    <property type="entry name" value="Ammonium_transpt"/>
</dbReference>
<evidence type="ECO:0000259" key="11">
    <source>
        <dbReference type="Pfam" id="PF00909"/>
    </source>
</evidence>
<dbReference type="PANTHER" id="PTHR43029:SF10">
    <property type="entry name" value="AMMONIUM TRANSPORTER MEP2"/>
    <property type="match status" value="1"/>
</dbReference>
<keyword evidence="5 9" id="KW-1133">Transmembrane helix</keyword>
<dbReference type="InterPro" id="IPR024041">
    <property type="entry name" value="NH4_transpt_AmtB-like_dom"/>
</dbReference>
<dbReference type="AlphaFoldDB" id="A2BV21"/>
<evidence type="ECO:0000256" key="1">
    <source>
        <dbReference type="ARBA" id="ARBA00004141"/>
    </source>
</evidence>
<comment type="similarity">
    <text evidence="2 9">Belongs to the ammonia transporter channel (TC 1.A.11.2) family.</text>
</comment>
<dbReference type="Pfam" id="PF00909">
    <property type="entry name" value="Ammonium_transp"/>
    <property type="match status" value="1"/>
</dbReference>
<proteinExistence type="inferred from homology"/>
<dbReference type="GO" id="GO:0008519">
    <property type="term" value="F:ammonium channel activity"/>
    <property type="evidence" value="ECO:0007669"/>
    <property type="project" value="InterPro"/>
</dbReference>
<dbReference type="Proteomes" id="UP000001589">
    <property type="component" value="Chromosome"/>
</dbReference>
<evidence type="ECO:0000256" key="10">
    <source>
        <dbReference type="SAM" id="MobiDB-lite"/>
    </source>
</evidence>
<dbReference type="GO" id="GO:0005886">
    <property type="term" value="C:plasma membrane"/>
    <property type="evidence" value="ECO:0007669"/>
    <property type="project" value="UniProtKB-SubCell"/>
</dbReference>
<protein>
    <recommendedName>
        <fullName evidence="8 9">Ammonium transporter</fullName>
    </recommendedName>
</protein>
<dbReference type="SUPFAM" id="SSF111352">
    <property type="entry name" value="Ammonium transporter"/>
    <property type="match status" value="1"/>
</dbReference>
<evidence type="ECO:0000256" key="3">
    <source>
        <dbReference type="ARBA" id="ARBA00022448"/>
    </source>
</evidence>
<evidence type="ECO:0000256" key="6">
    <source>
        <dbReference type="ARBA" id="ARBA00023136"/>
    </source>
</evidence>
<feature type="transmembrane region" description="Helical" evidence="9">
    <location>
        <begin position="193"/>
        <end position="213"/>
    </location>
</feature>
<accession>A2BV21</accession>
<feature type="transmembrane region" description="Helical" evidence="9">
    <location>
        <begin position="344"/>
        <end position="363"/>
    </location>
</feature>
<evidence type="ECO:0000313" key="13">
    <source>
        <dbReference type="Proteomes" id="UP000001589"/>
    </source>
</evidence>
<feature type="transmembrane region" description="Helical" evidence="9">
    <location>
        <begin position="127"/>
        <end position="149"/>
    </location>
</feature>
<dbReference type="EMBL" id="CP000552">
    <property type="protein sequence ID" value="ABM71632.1"/>
    <property type="molecule type" value="Genomic_DNA"/>
</dbReference>
<evidence type="ECO:0000313" key="12">
    <source>
        <dbReference type="EMBL" id="ABM71632.1"/>
    </source>
</evidence>
<dbReference type="NCBIfam" id="TIGR00836">
    <property type="entry name" value="amt"/>
    <property type="match status" value="1"/>
</dbReference>
<dbReference type="PANTHER" id="PTHR43029">
    <property type="entry name" value="AMMONIUM TRANSPORTER MEP2"/>
    <property type="match status" value="1"/>
</dbReference>
<dbReference type="KEGG" id="pmc:P9515_04231"/>
<dbReference type="HOGENOM" id="CLU_000445_33_0_3"/>
<feature type="transmembrane region" description="Helical" evidence="9">
    <location>
        <begin position="316"/>
        <end position="332"/>
    </location>
</feature>
<feature type="region of interest" description="Disordered" evidence="10">
    <location>
        <begin position="429"/>
        <end position="449"/>
    </location>
</feature>